<comment type="caution">
    <text evidence="2">The sequence shown here is derived from an EMBL/GenBank/DDBJ whole genome shotgun (WGS) entry which is preliminary data.</text>
</comment>
<accession>A0ABR0SJB5</accession>
<evidence type="ECO:0000256" key="1">
    <source>
        <dbReference type="SAM" id="SignalP"/>
    </source>
</evidence>
<keyword evidence="3" id="KW-1185">Reference proteome</keyword>
<dbReference type="EMBL" id="JAVFKD010000012">
    <property type="protein sequence ID" value="KAK5992223.1"/>
    <property type="molecule type" value="Genomic_DNA"/>
</dbReference>
<evidence type="ECO:0000313" key="2">
    <source>
        <dbReference type="EMBL" id="KAK5992223.1"/>
    </source>
</evidence>
<dbReference type="Proteomes" id="UP001338125">
    <property type="component" value="Unassembled WGS sequence"/>
</dbReference>
<feature type="chain" id="PRO_5045593771" description="Extracellular membrane protein CFEM domain-containing protein" evidence="1">
    <location>
        <begin position="18"/>
        <end position="70"/>
    </location>
</feature>
<protein>
    <recommendedName>
        <fullName evidence="4">Extracellular membrane protein CFEM domain-containing protein</fullName>
    </recommendedName>
</protein>
<organism evidence="2 3">
    <name type="scientific">Cladobotryum mycophilum</name>
    <dbReference type="NCBI Taxonomy" id="491253"/>
    <lineage>
        <taxon>Eukaryota</taxon>
        <taxon>Fungi</taxon>
        <taxon>Dikarya</taxon>
        <taxon>Ascomycota</taxon>
        <taxon>Pezizomycotina</taxon>
        <taxon>Sordariomycetes</taxon>
        <taxon>Hypocreomycetidae</taxon>
        <taxon>Hypocreales</taxon>
        <taxon>Hypocreaceae</taxon>
        <taxon>Cladobotryum</taxon>
    </lineage>
</organism>
<keyword evidence="1" id="KW-0732">Signal</keyword>
<sequence>MKYSVALLTLAATLGFAAPQGGIFNLCTRDHKCENPNEVCVWYSDITGARSGWVCVSDVIKTPATDGYPH</sequence>
<proteinExistence type="predicted"/>
<reference evidence="2 3" key="1">
    <citation type="submission" date="2024-01" db="EMBL/GenBank/DDBJ databases">
        <title>Complete genome of Cladobotryum mycophilum ATHUM6906.</title>
        <authorList>
            <person name="Christinaki A.C."/>
            <person name="Myridakis A.I."/>
            <person name="Kouvelis V.N."/>
        </authorList>
    </citation>
    <scope>NUCLEOTIDE SEQUENCE [LARGE SCALE GENOMIC DNA]</scope>
    <source>
        <strain evidence="2 3">ATHUM6906</strain>
    </source>
</reference>
<evidence type="ECO:0008006" key="4">
    <source>
        <dbReference type="Google" id="ProtNLM"/>
    </source>
</evidence>
<feature type="signal peptide" evidence="1">
    <location>
        <begin position="1"/>
        <end position="17"/>
    </location>
</feature>
<gene>
    <name evidence="2" type="ORF">PT974_05624</name>
</gene>
<evidence type="ECO:0000313" key="3">
    <source>
        <dbReference type="Proteomes" id="UP001338125"/>
    </source>
</evidence>
<name>A0ABR0SJB5_9HYPO</name>